<dbReference type="Proteomes" id="UP000237662">
    <property type="component" value="Unassembled WGS sequence"/>
</dbReference>
<name>A0A2S6I0G4_9BACT</name>
<dbReference type="Pfam" id="PF01832">
    <property type="entry name" value="Glucosaminidase"/>
    <property type="match status" value="1"/>
</dbReference>
<dbReference type="InterPro" id="IPR002901">
    <property type="entry name" value="MGlyc_endo_b_GlcNAc-like_dom"/>
</dbReference>
<evidence type="ECO:0000313" key="2">
    <source>
        <dbReference type="EMBL" id="PPK84351.1"/>
    </source>
</evidence>
<evidence type="ECO:0000313" key="3">
    <source>
        <dbReference type="Proteomes" id="UP000237662"/>
    </source>
</evidence>
<protein>
    <submittedName>
        <fullName evidence="2">Flagellum-specific peptidoglycan hydrolase FlgJ</fullName>
    </submittedName>
</protein>
<keyword evidence="3" id="KW-1185">Reference proteome</keyword>
<dbReference type="GO" id="GO:0004040">
    <property type="term" value="F:amidase activity"/>
    <property type="evidence" value="ECO:0007669"/>
    <property type="project" value="InterPro"/>
</dbReference>
<organism evidence="2 3">
    <name type="scientific">Neolewinella xylanilytica</name>
    <dbReference type="NCBI Taxonomy" id="1514080"/>
    <lineage>
        <taxon>Bacteria</taxon>
        <taxon>Pseudomonadati</taxon>
        <taxon>Bacteroidota</taxon>
        <taxon>Saprospiria</taxon>
        <taxon>Saprospirales</taxon>
        <taxon>Lewinellaceae</taxon>
        <taxon>Neolewinella</taxon>
    </lineage>
</organism>
<keyword evidence="2" id="KW-0378">Hydrolase</keyword>
<proteinExistence type="predicted"/>
<gene>
    <name evidence="2" type="ORF">CLV84_4121</name>
</gene>
<accession>A0A2S6I0G4</accession>
<reference evidence="2 3" key="1">
    <citation type="submission" date="2018-02" db="EMBL/GenBank/DDBJ databases">
        <title>Genomic Encyclopedia of Archaeal and Bacterial Type Strains, Phase II (KMG-II): from individual species to whole genera.</title>
        <authorList>
            <person name="Goeker M."/>
        </authorList>
    </citation>
    <scope>NUCLEOTIDE SEQUENCE [LARGE SCALE GENOMIC DNA]</scope>
    <source>
        <strain evidence="2 3">DSM 29526</strain>
    </source>
</reference>
<dbReference type="AlphaFoldDB" id="A0A2S6I0G4"/>
<sequence>MAFDTTPTHAETQGKILNINWALLAKRLRTRGRQLFTSARHRAAQTEYIPPSWMTRLRLTWFRLGLIAIAAFVITQKQIDFTVSVGAPATETDGVASDTETNSTFSLIPGVSAPASAPKKLWSVADYDRTAVLAYIERFERVARTEAEKFAIPAPAKMAMAIVESQAGGSMEARENNNHFPMSTSATRYDNAWTSWRAHSQLMERRFPELAHESVNYQQYIEALVRTGYSRDPQYGQKLNAVIEAYDLADL</sequence>
<dbReference type="RefSeq" id="WP_104421676.1">
    <property type="nucleotide sequence ID" value="NZ_PTJC01000008.1"/>
</dbReference>
<dbReference type="Gene3D" id="1.10.530.10">
    <property type="match status" value="1"/>
</dbReference>
<feature type="domain" description="Mannosyl-glycoprotein endo-beta-N-acetylglucosamidase-like" evidence="1">
    <location>
        <begin position="142"/>
        <end position="248"/>
    </location>
</feature>
<comment type="caution">
    <text evidence="2">The sequence shown here is derived from an EMBL/GenBank/DDBJ whole genome shotgun (WGS) entry which is preliminary data.</text>
</comment>
<evidence type="ECO:0000259" key="1">
    <source>
        <dbReference type="Pfam" id="PF01832"/>
    </source>
</evidence>
<dbReference type="EMBL" id="PTJC01000008">
    <property type="protein sequence ID" value="PPK84351.1"/>
    <property type="molecule type" value="Genomic_DNA"/>
</dbReference>
<dbReference type="OrthoDB" id="1494019at2"/>